<dbReference type="EMBL" id="MU005584">
    <property type="protein sequence ID" value="KAF2683388.1"/>
    <property type="molecule type" value="Genomic_DNA"/>
</dbReference>
<feature type="compositionally biased region" description="Polar residues" evidence="1">
    <location>
        <begin position="56"/>
        <end position="74"/>
    </location>
</feature>
<organism evidence="2 3">
    <name type="scientific">Lentithecium fluviatile CBS 122367</name>
    <dbReference type="NCBI Taxonomy" id="1168545"/>
    <lineage>
        <taxon>Eukaryota</taxon>
        <taxon>Fungi</taxon>
        <taxon>Dikarya</taxon>
        <taxon>Ascomycota</taxon>
        <taxon>Pezizomycotina</taxon>
        <taxon>Dothideomycetes</taxon>
        <taxon>Pleosporomycetidae</taxon>
        <taxon>Pleosporales</taxon>
        <taxon>Massarineae</taxon>
        <taxon>Lentitheciaceae</taxon>
        <taxon>Lentithecium</taxon>
    </lineage>
</organism>
<dbReference type="Proteomes" id="UP000799291">
    <property type="component" value="Unassembled WGS sequence"/>
</dbReference>
<feature type="compositionally biased region" description="Basic and acidic residues" evidence="1">
    <location>
        <begin position="1"/>
        <end position="12"/>
    </location>
</feature>
<feature type="compositionally biased region" description="Polar residues" evidence="1">
    <location>
        <begin position="111"/>
        <end position="121"/>
    </location>
</feature>
<accession>A0A6G1IZ32</accession>
<evidence type="ECO:0000313" key="3">
    <source>
        <dbReference type="Proteomes" id="UP000799291"/>
    </source>
</evidence>
<dbReference type="AlphaFoldDB" id="A0A6G1IZ32"/>
<feature type="region of interest" description="Disordered" evidence="1">
    <location>
        <begin position="1"/>
        <end position="126"/>
    </location>
</feature>
<protein>
    <submittedName>
        <fullName evidence="2">Uncharacterized protein</fullName>
    </submittedName>
</protein>
<feature type="compositionally biased region" description="Acidic residues" evidence="1">
    <location>
        <begin position="85"/>
        <end position="94"/>
    </location>
</feature>
<name>A0A6G1IZ32_9PLEO</name>
<reference evidence="2" key="1">
    <citation type="journal article" date="2020" name="Stud. Mycol.">
        <title>101 Dothideomycetes genomes: a test case for predicting lifestyles and emergence of pathogens.</title>
        <authorList>
            <person name="Haridas S."/>
            <person name="Albert R."/>
            <person name="Binder M."/>
            <person name="Bloem J."/>
            <person name="Labutti K."/>
            <person name="Salamov A."/>
            <person name="Andreopoulos B."/>
            <person name="Baker S."/>
            <person name="Barry K."/>
            <person name="Bills G."/>
            <person name="Bluhm B."/>
            <person name="Cannon C."/>
            <person name="Castanera R."/>
            <person name="Culley D."/>
            <person name="Daum C."/>
            <person name="Ezra D."/>
            <person name="Gonzalez J."/>
            <person name="Henrissat B."/>
            <person name="Kuo A."/>
            <person name="Liang C."/>
            <person name="Lipzen A."/>
            <person name="Lutzoni F."/>
            <person name="Magnuson J."/>
            <person name="Mondo S."/>
            <person name="Nolan M."/>
            <person name="Ohm R."/>
            <person name="Pangilinan J."/>
            <person name="Park H.-J."/>
            <person name="Ramirez L."/>
            <person name="Alfaro M."/>
            <person name="Sun H."/>
            <person name="Tritt A."/>
            <person name="Yoshinaga Y."/>
            <person name="Zwiers L.-H."/>
            <person name="Turgeon B."/>
            <person name="Goodwin S."/>
            <person name="Spatafora J."/>
            <person name="Crous P."/>
            <person name="Grigoriev I."/>
        </authorList>
    </citation>
    <scope>NUCLEOTIDE SEQUENCE</scope>
    <source>
        <strain evidence="2">CBS 122367</strain>
    </source>
</reference>
<evidence type="ECO:0000313" key="2">
    <source>
        <dbReference type="EMBL" id="KAF2683388.1"/>
    </source>
</evidence>
<proteinExistence type="predicted"/>
<keyword evidence="3" id="KW-1185">Reference proteome</keyword>
<sequence>MESVHEGKEKGKSNGSSRKGKKVLENVGQGDAGRANWASDETSLSSALAADSEATGDTNGMSSFGVSIADSTASGVEVENISEPSDNENAEWTDSEEHHSDMESSADDYAENTSPATQVSEAETRVKTADEIIRRGQQARLHGIRDVHWDLYSHEFNQMCKNAGMTHVYQPPDLLFQTEESYLDQLGKKQRRFSAGVVVGNVKIRTDEMEILKYPSSEPVTVFAEMEDAAAAFETKFTFWGVGCLKVALPLGLVEYALCMGNKMDKETEIEFIGVQARQNEMDDTW</sequence>
<evidence type="ECO:0000256" key="1">
    <source>
        <dbReference type="SAM" id="MobiDB-lite"/>
    </source>
</evidence>
<feature type="compositionally biased region" description="Low complexity" evidence="1">
    <location>
        <begin position="38"/>
        <end position="55"/>
    </location>
</feature>
<gene>
    <name evidence="2" type="ORF">K458DRAFT_390007</name>
</gene>